<dbReference type="AlphaFoldDB" id="A0A1X7L384"/>
<dbReference type="Proteomes" id="UP000193804">
    <property type="component" value="Unassembled WGS sequence"/>
</dbReference>
<protein>
    <recommendedName>
        <fullName evidence="4">Peptidase family S41</fullName>
    </recommendedName>
</protein>
<dbReference type="SUPFAM" id="SSF52096">
    <property type="entry name" value="ClpP/crotonase"/>
    <property type="match status" value="1"/>
</dbReference>
<evidence type="ECO:0000313" key="2">
    <source>
        <dbReference type="EMBL" id="SMG48107.1"/>
    </source>
</evidence>
<organism evidence="2 3">
    <name type="scientific">Marivirga sericea</name>
    <dbReference type="NCBI Taxonomy" id="1028"/>
    <lineage>
        <taxon>Bacteria</taxon>
        <taxon>Pseudomonadati</taxon>
        <taxon>Bacteroidota</taxon>
        <taxon>Cytophagia</taxon>
        <taxon>Cytophagales</taxon>
        <taxon>Marivirgaceae</taxon>
        <taxon>Marivirga</taxon>
    </lineage>
</organism>
<dbReference type="OrthoDB" id="5480566at2"/>
<keyword evidence="3" id="KW-1185">Reference proteome</keyword>
<keyword evidence="1" id="KW-0732">Signal</keyword>
<dbReference type="STRING" id="1028.SAMN05661096_03417"/>
<dbReference type="PROSITE" id="PS51257">
    <property type="entry name" value="PROKAR_LIPOPROTEIN"/>
    <property type="match status" value="1"/>
</dbReference>
<evidence type="ECO:0000256" key="1">
    <source>
        <dbReference type="SAM" id="SignalP"/>
    </source>
</evidence>
<proteinExistence type="predicted"/>
<feature type="chain" id="PRO_5012665663" description="Peptidase family S41" evidence="1">
    <location>
        <begin position="28"/>
        <end position="445"/>
    </location>
</feature>
<evidence type="ECO:0000313" key="3">
    <source>
        <dbReference type="Proteomes" id="UP000193804"/>
    </source>
</evidence>
<gene>
    <name evidence="2" type="ORF">SAMN05661096_03417</name>
</gene>
<dbReference type="EMBL" id="FXAW01000008">
    <property type="protein sequence ID" value="SMG48107.1"/>
    <property type="molecule type" value="Genomic_DNA"/>
</dbReference>
<reference evidence="3" key="1">
    <citation type="submission" date="2017-04" db="EMBL/GenBank/DDBJ databases">
        <authorList>
            <person name="Varghese N."/>
            <person name="Submissions S."/>
        </authorList>
    </citation>
    <scope>NUCLEOTIDE SEQUENCE [LARGE SCALE GENOMIC DNA]</scope>
    <source>
        <strain evidence="3">DSM 4125</strain>
    </source>
</reference>
<dbReference type="Gene3D" id="3.90.226.10">
    <property type="entry name" value="2-enoyl-CoA Hydratase, Chain A, domain 1"/>
    <property type="match status" value="1"/>
</dbReference>
<sequence>MKLTTLNKIGLIFTLLFLLQGCVDNHAANSSSEKSRNQKWLEDITYFQNEYLTGSETFPNDSLASCKLILSSLKSKIDSLSDPQIILQLSKCVAMANNGHTLIPLGFMDKIPLRFYRFSDGLHIIKTDSASKEYLGSKILEINSIDIEEVEKKLKPYLPGVDRWKEFKMTDYLNSPETLNGIGLSNPDEMTLTLLKGKDTLVSTFRTKELKDIYYGNWADLYPSEADSDWEHILEASSNKPLYLNRMREGVFFEFNDSEQIAYFSINGYWDTADDFKGQIKEFVKELKTKTDYDVVCDLRYFTGGNYIIPVDLATEPPKIIKSDKNIYMITSNMTFSAGLVTAARIKYYAGDKIVVVGEEVGDNLKFWAERDMYRLPNSEIRIADASAEHDWQDDSFTFGKTFWVNSFYGVAAKDLHLDKEIKLSFEDYLNGKDPILDWILADAK</sequence>
<evidence type="ECO:0008006" key="4">
    <source>
        <dbReference type="Google" id="ProtNLM"/>
    </source>
</evidence>
<name>A0A1X7L384_9BACT</name>
<accession>A0A1X7L384</accession>
<dbReference type="InterPro" id="IPR029045">
    <property type="entry name" value="ClpP/crotonase-like_dom_sf"/>
</dbReference>
<feature type="signal peptide" evidence="1">
    <location>
        <begin position="1"/>
        <end position="27"/>
    </location>
</feature>
<dbReference type="RefSeq" id="WP_085518553.1">
    <property type="nucleotide sequence ID" value="NZ_FXAW01000008.1"/>
</dbReference>